<dbReference type="Proteomes" id="UP001598019">
    <property type="component" value="Unassembled WGS sequence"/>
</dbReference>
<reference evidence="2 3" key="1">
    <citation type="submission" date="2024-03" db="EMBL/GenBank/DDBJ databases">
        <title>Aquirufa genome sequencing.</title>
        <authorList>
            <person name="Pitt A."/>
            <person name="Hahn M.W."/>
        </authorList>
    </citation>
    <scope>NUCLEOTIDE SEQUENCE [LARGE SCALE GENOMIC DNA]</scope>
    <source>
        <strain evidence="2 3">HETE-83D</strain>
    </source>
</reference>
<organism evidence="2 3">
    <name type="scientific">Aquirufa esocilacus</name>
    <dbReference type="NCBI Taxonomy" id="3096513"/>
    <lineage>
        <taxon>Bacteria</taxon>
        <taxon>Pseudomonadati</taxon>
        <taxon>Bacteroidota</taxon>
        <taxon>Cytophagia</taxon>
        <taxon>Cytophagales</taxon>
        <taxon>Flectobacillaceae</taxon>
        <taxon>Aquirufa</taxon>
    </lineage>
</organism>
<comment type="caution">
    <text evidence="2">The sequence shown here is derived from an EMBL/GenBank/DDBJ whole genome shotgun (WGS) entry which is preliminary data.</text>
</comment>
<accession>A0ABW6DMA8</accession>
<evidence type="ECO:0008006" key="4">
    <source>
        <dbReference type="Google" id="ProtNLM"/>
    </source>
</evidence>
<sequence length="90" mass="9988">MKNIKTLLVLPFFFYATEGYLKAFQVNKTTGAVKLFVICNFLICLGLILADFQFFGNTDADGFYTQAVLAELLYLAGGAGLNLFSELETR</sequence>
<protein>
    <recommendedName>
        <fullName evidence="4">DoxX family protein</fullName>
    </recommendedName>
</protein>
<name>A0ABW6DMA8_9BACT</name>
<keyword evidence="1" id="KW-1133">Transmembrane helix</keyword>
<evidence type="ECO:0000313" key="3">
    <source>
        <dbReference type="Proteomes" id="UP001598019"/>
    </source>
</evidence>
<dbReference type="RefSeq" id="WP_377981241.1">
    <property type="nucleotide sequence ID" value="NZ_JBBKXX010000003.1"/>
</dbReference>
<evidence type="ECO:0000256" key="1">
    <source>
        <dbReference type="SAM" id="Phobius"/>
    </source>
</evidence>
<gene>
    <name evidence="2" type="ORF">SKC37_09450</name>
</gene>
<feature type="transmembrane region" description="Helical" evidence="1">
    <location>
        <begin position="67"/>
        <end position="85"/>
    </location>
</feature>
<keyword evidence="1" id="KW-0812">Transmembrane</keyword>
<feature type="transmembrane region" description="Helical" evidence="1">
    <location>
        <begin position="35"/>
        <end position="55"/>
    </location>
</feature>
<evidence type="ECO:0000313" key="2">
    <source>
        <dbReference type="EMBL" id="MFD3408880.1"/>
    </source>
</evidence>
<proteinExistence type="predicted"/>
<keyword evidence="3" id="KW-1185">Reference proteome</keyword>
<keyword evidence="1" id="KW-0472">Membrane</keyword>
<dbReference type="EMBL" id="JBBKXX010000003">
    <property type="protein sequence ID" value="MFD3408880.1"/>
    <property type="molecule type" value="Genomic_DNA"/>
</dbReference>